<dbReference type="EMBL" id="CP187985">
    <property type="protein sequence ID" value="XSF56479.1"/>
    <property type="molecule type" value="Genomic_DNA"/>
</dbReference>
<gene>
    <name evidence="1" type="ORF">BS411_021085</name>
</gene>
<evidence type="ECO:0000313" key="2">
    <source>
        <dbReference type="Proteomes" id="UP000244623"/>
    </source>
</evidence>
<name>A0ACD5IXP0_9ENTR</name>
<evidence type="ECO:0000313" key="1">
    <source>
        <dbReference type="EMBL" id="XSF56479.1"/>
    </source>
</evidence>
<reference evidence="1" key="1">
    <citation type="submission" date="2025-05" db="EMBL/GenBank/DDBJ databases">
        <title>FDA Reference Genome datasets for Cronobacter.</title>
        <authorList>
            <person name="Gopinath G.R."/>
        </authorList>
    </citation>
    <scope>NUCLEOTIDE SEQUENCE</scope>
    <source>
        <strain evidence="1">MOD1-Sh41s</strain>
    </source>
</reference>
<protein>
    <submittedName>
        <fullName evidence="1">Uncharacterized protein</fullName>
    </submittedName>
</protein>
<geneLocation type="plasmid" evidence="1 2">
    <name>pCturSh41s_1</name>
</geneLocation>
<proteinExistence type="predicted"/>
<keyword evidence="1" id="KW-0614">Plasmid</keyword>
<accession>A0ACD5IXP0</accession>
<sequence length="119" mass="13223">MTPILFVALPNHISSADRMQRRNGLHAIILALKPCITRFLHSAWIVLAGFADGMLIQIRVMPDCIVIPHNTRELYGCAAELSVAYVNRQKIELWLEGFPGALNDTGDLPVYRRGDGHCG</sequence>
<dbReference type="Proteomes" id="UP000244623">
    <property type="component" value="Plasmid pCturSh41s_1"/>
</dbReference>
<organism evidence="1 2">
    <name type="scientific">Cronobacter turicensis</name>
    <dbReference type="NCBI Taxonomy" id="413502"/>
    <lineage>
        <taxon>Bacteria</taxon>
        <taxon>Pseudomonadati</taxon>
        <taxon>Pseudomonadota</taxon>
        <taxon>Gammaproteobacteria</taxon>
        <taxon>Enterobacterales</taxon>
        <taxon>Enterobacteriaceae</taxon>
        <taxon>Cronobacter</taxon>
    </lineage>
</organism>